<proteinExistence type="predicted"/>
<accession>A0A1I8NNU4</accession>
<dbReference type="SUPFAM" id="SSF53850">
    <property type="entry name" value="Periplasmic binding protein-like II"/>
    <property type="match status" value="1"/>
</dbReference>
<keyword evidence="5 8" id="KW-0472">Membrane</keyword>
<feature type="transmembrane region" description="Helical" evidence="8">
    <location>
        <begin position="358"/>
        <end position="378"/>
    </location>
</feature>
<dbReference type="Pfam" id="PF24061">
    <property type="entry name" value="LBD_receptor"/>
    <property type="match status" value="1"/>
</dbReference>
<dbReference type="AlphaFoldDB" id="A0A1I8NNU4"/>
<reference evidence="11" key="1">
    <citation type="submission" date="2020-05" db="UniProtKB">
        <authorList>
            <consortium name="EnsemblMetazoa"/>
        </authorList>
    </citation>
    <scope>IDENTIFICATION</scope>
    <source>
        <strain evidence="11">USDA</strain>
    </source>
</reference>
<keyword evidence="3 8" id="KW-0812">Transmembrane</keyword>
<dbReference type="Gene3D" id="1.10.287.70">
    <property type="match status" value="1"/>
</dbReference>
<keyword evidence="9" id="KW-0732">Signal</keyword>
<feature type="chain" id="PRO_5015911670" description="Putative ionotropic receptor ligand binding domain-containing protein" evidence="9">
    <location>
        <begin position="21"/>
        <end position="632"/>
    </location>
</feature>
<dbReference type="InterPro" id="IPR056198">
    <property type="entry name" value="LBD_receptor"/>
</dbReference>
<evidence type="ECO:0000256" key="3">
    <source>
        <dbReference type="ARBA" id="ARBA00022692"/>
    </source>
</evidence>
<evidence type="ECO:0000256" key="5">
    <source>
        <dbReference type="ARBA" id="ARBA00023136"/>
    </source>
</evidence>
<evidence type="ECO:0000256" key="6">
    <source>
        <dbReference type="ARBA" id="ARBA00023170"/>
    </source>
</evidence>
<dbReference type="Proteomes" id="UP000095300">
    <property type="component" value="Unassembled WGS sequence"/>
</dbReference>
<dbReference type="GO" id="GO:0005886">
    <property type="term" value="C:plasma membrane"/>
    <property type="evidence" value="ECO:0007669"/>
    <property type="project" value="UniProtKB-SubCell"/>
</dbReference>
<evidence type="ECO:0000259" key="10">
    <source>
        <dbReference type="Pfam" id="PF24061"/>
    </source>
</evidence>
<evidence type="ECO:0000256" key="7">
    <source>
        <dbReference type="ARBA" id="ARBA00023180"/>
    </source>
</evidence>
<dbReference type="Gene3D" id="3.40.190.10">
    <property type="entry name" value="Periplasmic binding protein-like II"/>
    <property type="match status" value="1"/>
</dbReference>
<keyword evidence="2" id="KW-1003">Cell membrane</keyword>
<evidence type="ECO:0000313" key="12">
    <source>
        <dbReference type="Proteomes" id="UP000095300"/>
    </source>
</evidence>
<keyword evidence="4 8" id="KW-1133">Transmembrane helix</keyword>
<feature type="signal peptide" evidence="9">
    <location>
        <begin position="1"/>
        <end position="20"/>
    </location>
</feature>
<sequence>MLKLIFIFSWLCLRSPNSYGKLLNSLVDSAILDSQHLEFTQLALNVTKRYIGPRTNTLVIMELCTFFCRKEKWIHQAMLEMFLQNIETDFNVQLDFERPDERPWDYNLFLVDSFRAFERLLDSIPPTDKEREYYFFILLTWTLPDRDTLEHQIIIIFENCKRLNVRNVVLMHNYYYDSFIAFYTYEAYSPYYCRNEIVPEIINRYENGKLANDILFPNRSQNFHGCALTVSAHLIEPLMTFAGDIHNKLHVQELHRVGGIEGDILKLVAETMNLHLKFRFPRKPNEHRMYANASKSFKDLKDSRVQIAIGGLSPLLPDSHKFTYSFAYHTTPAVFVVRKGLLVGPLQLLLDPLKTSTWIMILVLLVIITGLITFLVCLKKPKIRNFILGPRNKYPIRNMLMSFLGYSLPHALLPMRNFARFLLMSWLILTFELRNAYQGKMFDSLRLAKRLPIPGGVAELIDRDYKILAPMYTEFYPSNKTRIVRNTFRALQMVNRSKKRLTTMAILDYFMNYNMKNFHSSTLTYVDENIYTYQCVMFFKKHSMLPASFNKKLKLLYDAGITTHIAQRNVQWKKGKKNDPIPSSDVRVITNQNLYGLYVVCGSLYLMAAFAFILELAAHHFRGLKRFMDCFH</sequence>
<evidence type="ECO:0000256" key="8">
    <source>
        <dbReference type="SAM" id="Phobius"/>
    </source>
</evidence>
<dbReference type="EnsemblMetazoa" id="SCAU000703-RA">
    <property type="protein sequence ID" value="SCAU000703-PA"/>
    <property type="gene ID" value="SCAU000703"/>
</dbReference>
<organism evidence="11 12">
    <name type="scientific">Stomoxys calcitrans</name>
    <name type="common">Stable fly</name>
    <name type="synonym">Conops calcitrans</name>
    <dbReference type="NCBI Taxonomy" id="35570"/>
    <lineage>
        <taxon>Eukaryota</taxon>
        <taxon>Metazoa</taxon>
        <taxon>Ecdysozoa</taxon>
        <taxon>Arthropoda</taxon>
        <taxon>Hexapoda</taxon>
        <taxon>Insecta</taxon>
        <taxon>Pterygota</taxon>
        <taxon>Neoptera</taxon>
        <taxon>Endopterygota</taxon>
        <taxon>Diptera</taxon>
        <taxon>Brachycera</taxon>
        <taxon>Muscomorpha</taxon>
        <taxon>Muscoidea</taxon>
        <taxon>Muscidae</taxon>
        <taxon>Stomoxys</taxon>
    </lineage>
</organism>
<evidence type="ECO:0000313" key="11">
    <source>
        <dbReference type="EnsemblMetazoa" id="SCAU000703-PA"/>
    </source>
</evidence>
<protein>
    <recommendedName>
        <fullName evidence="10">Putative ionotropic receptor ligand binding domain-containing protein</fullName>
    </recommendedName>
</protein>
<dbReference type="PANTHER" id="PTHR42643">
    <property type="entry name" value="IONOTROPIC RECEPTOR 20A-RELATED"/>
    <property type="match status" value="1"/>
</dbReference>
<dbReference type="VEuPathDB" id="VectorBase:SCAU000703"/>
<keyword evidence="7" id="KW-0325">Glycoprotein</keyword>
<keyword evidence="12" id="KW-1185">Reference proteome</keyword>
<comment type="subcellular location">
    <subcellularLocation>
        <location evidence="1">Cell membrane</location>
        <topology evidence="1">Multi-pass membrane protein</topology>
    </subcellularLocation>
</comment>
<dbReference type="PANTHER" id="PTHR42643:SF37">
    <property type="entry name" value="IONOTROPIC RECEPTOR 11A-RELATED"/>
    <property type="match status" value="1"/>
</dbReference>
<feature type="transmembrane region" description="Helical" evidence="8">
    <location>
        <begin position="595"/>
        <end position="618"/>
    </location>
</feature>
<evidence type="ECO:0000256" key="4">
    <source>
        <dbReference type="ARBA" id="ARBA00022989"/>
    </source>
</evidence>
<name>A0A1I8NNU4_STOCA</name>
<feature type="domain" description="Putative ionotropic receptor ligand binding" evidence="10">
    <location>
        <begin position="34"/>
        <end position="222"/>
    </location>
</feature>
<dbReference type="InterPro" id="IPR052192">
    <property type="entry name" value="Insect_Ionotropic_Sensory_Rcpt"/>
</dbReference>
<evidence type="ECO:0000256" key="1">
    <source>
        <dbReference type="ARBA" id="ARBA00004651"/>
    </source>
</evidence>
<keyword evidence="6" id="KW-0675">Receptor</keyword>
<evidence type="ECO:0000256" key="2">
    <source>
        <dbReference type="ARBA" id="ARBA00022475"/>
    </source>
</evidence>
<evidence type="ECO:0000256" key="9">
    <source>
        <dbReference type="SAM" id="SignalP"/>
    </source>
</evidence>